<dbReference type="RefSeq" id="XP_058976477.1">
    <property type="nucleotide sequence ID" value="XM_059120494.1"/>
</dbReference>
<keyword evidence="1" id="KW-0808">Transferase</keyword>
<dbReference type="GeneID" id="101895480"/>
<dbReference type="InterPro" id="IPR010313">
    <property type="entry name" value="Glycine_N-acyltransferase"/>
</dbReference>
<evidence type="ECO:0000259" key="3">
    <source>
        <dbReference type="Pfam" id="PF18713"/>
    </source>
</evidence>
<dbReference type="PANTHER" id="PTHR15298">
    <property type="entry name" value="L-COA N-ACYLTRANSFERASE-RELATED"/>
    <property type="match status" value="1"/>
</dbReference>
<dbReference type="SUPFAM" id="SSF55729">
    <property type="entry name" value="Acyl-CoA N-acyltransferases (Nat)"/>
    <property type="match status" value="1"/>
</dbReference>
<dbReference type="Gene3D" id="3.40.630.30">
    <property type="match status" value="2"/>
</dbReference>
<dbReference type="Pfam" id="PF18713">
    <property type="entry name" value="DUF5645"/>
    <property type="match status" value="1"/>
</dbReference>
<keyword evidence="1" id="KW-0012">Acyltransferase</keyword>
<dbReference type="InterPro" id="IPR041506">
    <property type="entry name" value="DUF5645"/>
</dbReference>
<organism evidence="4 5">
    <name type="scientific">Musca domestica</name>
    <name type="common">House fly</name>
    <dbReference type="NCBI Taxonomy" id="7370"/>
    <lineage>
        <taxon>Eukaryota</taxon>
        <taxon>Metazoa</taxon>
        <taxon>Ecdysozoa</taxon>
        <taxon>Arthropoda</taxon>
        <taxon>Hexapoda</taxon>
        <taxon>Insecta</taxon>
        <taxon>Pterygota</taxon>
        <taxon>Neoptera</taxon>
        <taxon>Endopterygota</taxon>
        <taxon>Diptera</taxon>
        <taxon>Brachycera</taxon>
        <taxon>Muscomorpha</taxon>
        <taxon>Muscoidea</taxon>
        <taxon>Muscidae</taxon>
        <taxon>Musca</taxon>
    </lineage>
</organism>
<evidence type="ECO:0000259" key="2">
    <source>
        <dbReference type="Pfam" id="PF08445"/>
    </source>
</evidence>
<dbReference type="PANTHER" id="PTHR15298:SF1">
    <property type="entry name" value="GLYCINE N-ACYLTRANSFERASE-LIKE PROTEIN"/>
    <property type="match status" value="1"/>
</dbReference>
<sequence>MCDTDVLVECTKPQLEAMLAVLKPLLPRRTQQHNFIRSYLYHYDNINNNRHDLKSDRWNVRFYTHRSGDPNNCTLITINSYRVSIEKHTCAHRFSDIKDYFLICFTLQESQTELKECLESTNRINWKNYNLLLMCDENLYEMVKNVACQKIPPGEWMFPSHEHAMLITKDKIAKLEIDEKLPDELYVAPLDPEKHAELINTHWFMRHANSLELIRRCIEFNGGIGLFRRGMEQPISWISTNEFLNPGFLYTMEAERGHGYGRMMLKLELKRLLAIHNLDLITIVADENEGSKALHHKLGFESVCKVRWIAKKAT</sequence>
<dbReference type="InterPro" id="IPR016181">
    <property type="entry name" value="Acyl_CoA_acyltransferase"/>
</dbReference>
<dbReference type="InterPro" id="IPR013653">
    <property type="entry name" value="GCN5-like_dom"/>
</dbReference>
<evidence type="ECO:0000313" key="4">
    <source>
        <dbReference type="Proteomes" id="UP001652621"/>
    </source>
</evidence>
<protein>
    <recommendedName>
        <fullName evidence="1">Glycine N-acyltransferase-like protein</fullName>
        <ecNumber evidence="1">2.3.1.-</ecNumber>
    </recommendedName>
</protein>
<feature type="domain" description="DUF5645" evidence="3">
    <location>
        <begin position="6"/>
        <end position="146"/>
    </location>
</feature>
<dbReference type="EC" id="2.3.1.-" evidence="1"/>
<evidence type="ECO:0000256" key="1">
    <source>
        <dbReference type="RuleBase" id="RU368002"/>
    </source>
</evidence>
<dbReference type="Proteomes" id="UP001652621">
    <property type="component" value="Unplaced"/>
</dbReference>
<comment type="similarity">
    <text evidence="1">Belongs to the glycine N-acyltransferase family.</text>
</comment>
<keyword evidence="4" id="KW-1185">Reference proteome</keyword>
<accession>A0ABM3USJ6</accession>
<reference evidence="5" key="1">
    <citation type="submission" date="2025-08" db="UniProtKB">
        <authorList>
            <consortium name="RefSeq"/>
        </authorList>
    </citation>
    <scope>IDENTIFICATION</scope>
    <source>
        <strain evidence="5">Aabys</strain>
        <tissue evidence="5">Whole body</tissue>
    </source>
</reference>
<dbReference type="Pfam" id="PF08445">
    <property type="entry name" value="FR47"/>
    <property type="match status" value="1"/>
</dbReference>
<feature type="domain" description="GCN5-related N-acetyltransferase Rv2170-like" evidence="2">
    <location>
        <begin position="224"/>
        <end position="309"/>
    </location>
</feature>
<gene>
    <name evidence="5" type="primary">LOC101895480</name>
</gene>
<proteinExistence type="inferred from homology"/>
<name>A0ABM3USJ6_MUSDO</name>
<evidence type="ECO:0000313" key="5">
    <source>
        <dbReference type="RefSeq" id="XP_058976477.1"/>
    </source>
</evidence>